<organism evidence="1 2">
    <name type="scientific">Carpinus fangiana</name>
    <dbReference type="NCBI Taxonomy" id="176857"/>
    <lineage>
        <taxon>Eukaryota</taxon>
        <taxon>Viridiplantae</taxon>
        <taxon>Streptophyta</taxon>
        <taxon>Embryophyta</taxon>
        <taxon>Tracheophyta</taxon>
        <taxon>Spermatophyta</taxon>
        <taxon>Magnoliopsida</taxon>
        <taxon>eudicotyledons</taxon>
        <taxon>Gunneridae</taxon>
        <taxon>Pentapetalae</taxon>
        <taxon>rosids</taxon>
        <taxon>fabids</taxon>
        <taxon>Fagales</taxon>
        <taxon>Betulaceae</taxon>
        <taxon>Carpinus</taxon>
    </lineage>
</organism>
<sequence length="121" mass="12796">MHRAIGGREGCQEHGVVGGERNVALGKQTSSEAARAATGKVLTLDERGMLIVDAVVCRQRISVLPAARRAGLRQGRARLHRWSVEALGIDRVASPSSFVVAVASEEYLIAQGLGRSVVAPV</sequence>
<accession>A0A5N6KWE1</accession>
<evidence type="ECO:0000313" key="1">
    <source>
        <dbReference type="EMBL" id="KAB8346025.1"/>
    </source>
</evidence>
<protein>
    <submittedName>
        <fullName evidence="1">Uncharacterized protein</fullName>
    </submittedName>
</protein>
<keyword evidence="2" id="KW-1185">Reference proteome</keyword>
<evidence type="ECO:0000313" key="2">
    <source>
        <dbReference type="Proteomes" id="UP000327013"/>
    </source>
</evidence>
<proteinExistence type="predicted"/>
<name>A0A5N6KWE1_9ROSI</name>
<reference evidence="1 2" key="1">
    <citation type="submission" date="2019-06" db="EMBL/GenBank/DDBJ databases">
        <title>A chromosomal-level reference genome of Carpinus fangiana (Coryloideae, Betulaceae).</title>
        <authorList>
            <person name="Yang X."/>
            <person name="Wang Z."/>
            <person name="Zhang L."/>
            <person name="Hao G."/>
            <person name="Liu J."/>
            <person name="Yang Y."/>
        </authorList>
    </citation>
    <scope>NUCLEOTIDE SEQUENCE [LARGE SCALE GENOMIC DNA]</scope>
    <source>
        <strain evidence="1">Cfa_2016G</strain>
        <tissue evidence="1">Leaf</tissue>
    </source>
</reference>
<dbReference type="Proteomes" id="UP000327013">
    <property type="component" value="Unassembled WGS sequence"/>
</dbReference>
<comment type="caution">
    <text evidence="1">The sequence shown here is derived from an EMBL/GenBank/DDBJ whole genome shotgun (WGS) entry which is preliminary data.</text>
</comment>
<gene>
    <name evidence="1" type="ORF">FH972_023077</name>
</gene>
<dbReference type="EMBL" id="VIBQ01000013">
    <property type="protein sequence ID" value="KAB8346025.1"/>
    <property type="molecule type" value="Genomic_DNA"/>
</dbReference>
<dbReference type="AlphaFoldDB" id="A0A5N6KWE1"/>